<dbReference type="AlphaFoldDB" id="A0A077Z673"/>
<organism evidence="2 3">
    <name type="scientific">Trichuris trichiura</name>
    <name type="common">Whipworm</name>
    <name type="synonym">Trichocephalus trichiurus</name>
    <dbReference type="NCBI Taxonomy" id="36087"/>
    <lineage>
        <taxon>Eukaryota</taxon>
        <taxon>Metazoa</taxon>
        <taxon>Ecdysozoa</taxon>
        <taxon>Nematoda</taxon>
        <taxon>Enoplea</taxon>
        <taxon>Dorylaimia</taxon>
        <taxon>Trichinellida</taxon>
        <taxon>Trichuridae</taxon>
        <taxon>Trichuris</taxon>
    </lineage>
</organism>
<dbReference type="Proteomes" id="UP000030665">
    <property type="component" value="Unassembled WGS sequence"/>
</dbReference>
<gene>
    <name evidence="2" type="ORF">TTRE_0000391401</name>
</gene>
<evidence type="ECO:0000256" key="1">
    <source>
        <dbReference type="SAM" id="MobiDB-lite"/>
    </source>
</evidence>
<sequence length="180" mass="20187">MPYEVTNQPLLLYYVHNVLSRPDGKLDGMINDSSSLANGAMMESCESLESTLSKLPNKERNEPAGHFDRRKSFPSVSTRPVGSSWVDEPFPFMPFIMSDNSHKRRGEEAFMKSGKQSFQSGCRLRRPLSVPDVLFEEECEMESEDASAYALRGHPVSTSQPMAKRHSVNLTSARLPSITE</sequence>
<reference evidence="2" key="1">
    <citation type="submission" date="2014-01" db="EMBL/GenBank/DDBJ databases">
        <authorList>
            <person name="Aslett M."/>
        </authorList>
    </citation>
    <scope>NUCLEOTIDE SEQUENCE</scope>
</reference>
<dbReference type="OrthoDB" id="10450956at2759"/>
<feature type="compositionally biased region" description="Polar residues" evidence="1">
    <location>
        <begin position="168"/>
        <end position="180"/>
    </location>
</feature>
<feature type="region of interest" description="Disordered" evidence="1">
    <location>
        <begin position="157"/>
        <end position="180"/>
    </location>
</feature>
<protein>
    <submittedName>
        <fullName evidence="2">Putative YLP motif containing 1</fullName>
    </submittedName>
</protein>
<accession>A0A077Z673</accession>
<evidence type="ECO:0000313" key="3">
    <source>
        <dbReference type="Proteomes" id="UP000030665"/>
    </source>
</evidence>
<dbReference type="EMBL" id="HG805969">
    <property type="protein sequence ID" value="CDW55641.1"/>
    <property type="molecule type" value="Genomic_DNA"/>
</dbReference>
<feature type="region of interest" description="Disordered" evidence="1">
    <location>
        <begin position="56"/>
        <end position="75"/>
    </location>
</feature>
<proteinExistence type="predicted"/>
<evidence type="ECO:0000313" key="2">
    <source>
        <dbReference type="EMBL" id="CDW55641.1"/>
    </source>
</evidence>
<name>A0A077Z673_TRITR</name>
<reference evidence="2" key="2">
    <citation type="submission" date="2014-03" db="EMBL/GenBank/DDBJ databases">
        <title>The whipworm genome and dual-species transcriptomics of an intimate host-pathogen interaction.</title>
        <authorList>
            <person name="Foth B.J."/>
            <person name="Tsai I.J."/>
            <person name="Reid A.J."/>
            <person name="Bancroft A.J."/>
            <person name="Nichol S."/>
            <person name="Tracey A."/>
            <person name="Holroyd N."/>
            <person name="Cotton J.A."/>
            <person name="Stanley E.J."/>
            <person name="Zarowiecki M."/>
            <person name="Liu J.Z."/>
            <person name="Huckvale T."/>
            <person name="Cooper P.J."/>
            <person name="Grencis R.K."/>
            <person name="Berriman M."/>
        </authorList>
    </citation>
    <scope>NUCLEOTIDE SEQUENCE [LARGE SCALE GENOMIC DNA]</scope>
</reference>
<keyword evidence="3" id="KW-1185">Reference proteome</keyword>
<feature type="compositionally biased region" description="Basic and acidic residues" evidence="1">
    <location>
        <begin position="56"/>
        <end position="71"/>
    </location>
</feature>